<protein>
    <submittedName>
        <fullName evidence="1">Uncharacterized protein</fullName>
    </submittedName>
</protein>
<evidence type="ECO:0000313" key="1">
    <source>
        <dbReference type="EMBL" id="AGS35404.1"/>
    </source>
</evidence>
<evidence type="ECO:0000313" key="2">
    <source>
        <dbReference type="Proteomes" id="UP000015388"/>
    </source>
</evidence>
<dbReference type="OrthoDB" id="4414764at2"/>
<dbReference type="RefSeq" id="WP_020935337.1">
    <property type="nucleotide sequence ID" value="NC_021915.1"/>
</dbReference>
<dbReference type="AlphaFoldDB" id="S5SW04"/>
<organism evidence="1 2">
    <name type="scientific">Corynebacterium maris DSM 45190</name>
    <dbReference type="NCBI Taxonomy" id="1224163"/>
    <lineage>
        <taxon>Bacteria</taxon>
        <taxon>Bacillati</taxon>
        <taxon>Actinomycetota</taxon>
        <taxon>Actinomycetes</taxon>
        <taxon>Mycobacteriales</taxon>
        <taxon>Corynebacteriaceae</taxon>
        <taxon>Corynebacterium</taxon>
    </lineage>
</organism>
<reference evidence="1 2" key="1">
    <citation type="submission" date="2012-11" db="EMBL/GenBank/DDBJ databases">
        <title>The complete genome sequence of Corynebacterium maris Coryn-1 (=DSM 45190).</title>
        <authorList>
            <person name="Schaffert L."/>
            <person name="Albersmeier A."/>
            <person name="Kalinowski J."/>
            <person name="Ruckert C."/>
        </authorList>
    </citation>
    <scope>NUCLEOTIDE SEQUENCE [LARGE SCALE GENOMIC DNA]</scope>
    <source>
        <strain evidence="2">Coryn-1</strain>
    </source>
</reference>
<dbReference type="STRING" id="1224163.B841_09660"/>
<keyword evidence="2" id="KW-1185">Reference proteome</keyword>
<gene>
    <name evidence="1" type="ORF">B841_09660</name>
</gene>
<dbReference type="KEGG" id="cmd:B841_09660"/>
<dbReference type="HOGENOM" id="CLU_192798_0_0_11"/>
<name>S5SW04_9CORY</name>
<accession>S5SW04</accession>
<sequence length="85" mass="9524">MPLRDNPILINHRLRCRQDFFDALTAISYRDCVNPRPAPTNLDGMADLLREARAGKIIASDWGLDDADTSRINGILDDLGITLCR</sequence>
<dbReference type="EMBL" id="CP003924">
    <property type="protein sequence ID" value="AGS35404.1"/>
    <property type="molecule type" value="Genomic_DNA"/>
</dbReference>
<dbReference type="PATRIC" id="fig|1224163.3.peg.1946"/>
<dbReference type="eggNOG" id="ENOG50328X0">
    <property type="taxonomic scope" value="Bacteria"/>
</dbReference>
<dbReference type="Proteomes" id="UP000015388">
    <property type="component" value="Chromosome"/>
</dbReference>
<proteinExistence type="predicted"/>